<comment type="subcellular location">
    <subcellularLocation>
        <location evidence="1 7">Cell membrane</location>
        <topology evidence="1 7">Multi-pass membrane protein</topology>
    </subcellularLocation>
</comment>
<evidence type="ECO:0000313" key="9">
    <source>
        <dbReference type="EMBL" id="TXL61091.1"/>
    </source>
</evidence>
<feature type="transmembrane region" description="Helical" evidence="7">
    <location>
        <begin position="141"/>
        <end position="162"/>
    </location>
</feature>
<keyword evidence="3" id="KW-1003">Cell membrane</keyword>
<dbReference type="PANTHER" id="PTHR43744">
    <property type="entry name" value="ABC TRANSPORTER PERMEASE PROTEIN MG189-RELATED-RELATED"/>
    <property type="match status" value="1"/>
</dbReference>
<dbReference type="PANTHER" id="PTHR43744:SF9">
    <property type="entry name" value="POLYGALACTURONAN_RHAMNOGALACTURONAN TRANSPORT SYSTEM PERMEASE PROTEIN YTCP"/>
    <property type="match status" value="1"/>
</dbReference>
<feature type="domain" description="ABC transmembrane type-1" evidence="8">
    <location>
        <begin position="75"/>
        <end position="279"/>
    </location>
</feature>
<reference evidence="9 10" key="1">
    <citation type="submission" date="2019-06" db="EMBL/GenBank/DDBJ databases">
        <title>Cerasibacillus sp. nov., isolated from maize field.</title>
        <authorList>
            <person name="Lin S.-Y."/>
            <person name="Tsai C.-F."/>
            <person name="Young C.-C."/>
        </authorList>
    </citation>
    <scope>NUCLEOTIDE SEQUENCE [LARGE SCALE GENOMIC DNA]</scope>
    <source>
        <strain evidence="9 10">CC-CFT480</strain>
    </source>
</reference>
<dbReference type="AlphaFoldDB" id="A0A5C8NJV0"/>
<dbReference type="PROSITE" id="PS50928">
    <property type="entry name" value="ABC_TM1"/>
    <property type="match status" value="1"/>
</dbReference>
<dbReference type="Pfam" id="PF00528">
    <property type="entry name" value="BPD_transp_1"/>
    <property type="match status" value="1"/>
</dbReference>
<evidence type="ECO:0000256" key="1">
    <source>
        <dbReference type="ARBA" id="ARBA00004651"/>
    </source>
</evidence>
<keyword evidence="2 7" id="KW-0813">Transport</keyword>
<evidence type="ECO:0000259" key="8">
    <source>
        <dbReference type="PROSITE" id="PS50928"/>
    </source>
</evidence>
<keyword evidence="5 7" id="KW-1133">Transmembrane helix</keyword>
<organism evidence="9 10">
    <name type="scientific">Cerasibacillus terrae</name>
    <dbReference type="NCBI Taxonomy" id="2498845"/>
    <lineage>
        <taxon>Bacteria</taxon>
        <taxon>Bacillati</taxon>
        <taxon>Bacillota</taxon>
        <taxon>Bacilli</taxon>
        <taxon>Bacillales</taxon>
        <taxon>Bacillaceae</taxon>
        <taxon>Cerasibacillus</taxon>
    </lineage>
</organism>
<keyword evidence="6 7" id="KW-0472">Membrane</keyword>
<evidence type="ECO:0000256" key="6">
    <source>
        <dbReference type="ARBA" id="ARBA00023136"/>
    </source>
</evidence>
<gene>
    <name evidence="9" type="ORF">FHP05_13475</name>
</gene>
<evidence type="ECO:0000256" key="5">
    <source>
        <dbReference type="ARBA" id="ARBA00022989"/>
    </source>
</evidence>
<feature type="transmembrane region" description="Helical" evidence="7">
    <location>
        <begin position="260"/>
        <end position="279"/>
    </location>
</feature>
<evidence type="ECO:0000256" key="2">
    <source>
        <dbReference type="ARBA" id="ARBA00022448"/>
    </source>
</evidence>
<dbReference type="EMBL" id="VDUW01000012">
    <property type="protein sequence ID" value="TXL61091.1"/>
    <property type="molecule type" value="Genomic_DNA"/>
</dbReference>
<dbReference type="Gene3D" id="1.10.3720.10">
    <property type="entry name" value="MetI-like"/>
    <property type="match status" value="1"/>
</dbReference>
<dbReference type="CDD" id="cd06261">
    <property type="entry name" value="TM_PBP2"/>
    <property type="match status" value="1"/>
</dbReference>
<dbReference type="OrthoDB" id="9810086at2"/>
<dbReference type="InterPro" id="IPR035906">
    <property type="entry name" value="MetI-like_sf"/>
</dbReference>
<comment type="similarity">
    <text evidence="7">Belongs to the binding-protein-dependent transport system permease family.</text>
</comment>
<evidence type="ECO:0000256" key="4">
    <source>
        <dbReference type="ARBA" id="ARBA00022692"/>
    </source>
</evidence>
<sequence length="294" mass="33420">MFKQLNTGDKLFTVFNYALLTLVICLMLYPLIYVLSASFSNPEKMLQGELWLFPTDFTLESYSLAFQNRDIWIGYRNTIFYTFLGTAINLIMSIMIAYPLSRSDFYGRGPITAFIMVTMFFSGGMIPTYLLVRDLGMVDTIWAMVIPGAVSVYNVIIMRTFFQNIPEEIREAASIDGSTNLNFLIRIVLPLSVPIIAVMALFYGVGHWNAYFDGLIYLRDSDRYPLQLFLREMLIQDDMSAMTTSGTEGVAKHLLRIEGLKYAVVVIASLPMLIIYPFLQKYFIKGVMIGSLKG</sequence>
<evidence type="ECO:0000313" key="10">
    <source>
        <dbReference type="Proteomes" id="UP000321574"/>
    </source>
</evidence>
<keyword evidence="10" id="KW-1185">Reference proteome</keyword>
<feature type="transmembrane region" description="Helical" evidence="7">
    <location>
        <begin position="183"/>
        <end position="205"/>
    </location>
</feature>
<protein>
    <submittedName>
        <fullName evidence="9">Carbohydrate ABC transporter permease</fullName>
    </submittedName>
</protein>
<dbReference type="SUPFAM" id="SSF161098">
    <property type="entry name" value="MetI-like"/>
    <property type="match status" value="1"/>
</dbReference>
<keyword evidence="4 7" id="KW-0812">Transmembrane</keyword>
<accession>A0A5C8NJV0</accession>
<feature type="transmembrane region" description="Helical" evidence="7">
    <location>
        <begin position="79"/>
        <end position="98"/>
    </location>
</feature>
<dbReference type="RefSeq" id="WP_147669184.1">
    <property type="nucleotide sequence ID" value="NZ_VDUW01000012.1"/>
</dbReference>
<feature type="transmembrane region" description="Helical" evidence="7">
    <location>
        <begin position="110"/>
        <end position="129"/>
    </location>
</feature>
<dbReference type="GO" id="GO:0055085">
    <property type="term" value="P:transmembrane transport"/>
    <property type="evidence" value="ECO:0007669"/>
    <property type="project" value="InterPro"/>
</dbReference>
<evidence type="ECO:0000256" key="7">
    <source>
        <dbReference type="RuleBase" id="RU363032"/>
    </source>
</evidence>
<comment type="caution">
    <text evidence="9">The sequence shown here is derived from an EMBL/GenBank/DDBJ whole genome shotgun (WGS) entry which is preliminary data.</text>
</comment>
<name>A0A5C8NJV0_9BACI</name>
<dbReference type="InterPro" id="IPR000515">
    <property type="entry name" value="MetI-like"/>
</dbReference>
<dbReference type="GO" id="GO:0005886">
    <property type="term" value="C:plasma membrane"/>
    <property type="evidence" value="ECO:0007669"/>
    <property type="project" value="UniProtKB-SubCell"/>
</dbReference>
<proteinExistence type="inferred from homology"/>
<evidence type="ECO:0000256" key="3">
    <source>
        <dbReference type="ARBA" id="ARBA00022475"/>
    </source>
</evidence>
<dbReference type="Proteomes" id="UP000321574">
    <property type="component" value="Unassembled WGS sequence"/>
</dbReference>
<feature type="transmembrane region" description="Helical" evidence="7">
    <location>
        <begin position="12"/>
        <end position="35"/>
    </location>
</feature>